<dbReference type="VEuPathDB" id="FungiDB:SPAR_L03710"/>
<dbReference type="Pfam" id="PF17649">
    <property type="entry name" value="VPS38"/>
    <property type="match status" value="1"/>
</dbReference>
<dbReference type="OrthoDB" id="4069826at2759"/>
<gene>
    <name evidence="1" type="primary">VPS38</name>
    <name evidence="1" type="ORF">SPAR_L03710</name>
</gene>
<proteinExistence type="predicted"/>
<evidence type="ECO:0000313" key="1">
    <source>
        <dbReference type="RefSeq" id="XP_033768095.1"/>
    </source>
</evidence>
<reference evidence="1" key="3">
    <citation type="submission" date="2025-07" db="EMBL/GenBank/DDBJ databases">
        <authorList>
            <consortium name="NCBI Genome Project"/>
        </authorList>
    </citation>
    <scope>NUCLEOTIDE SEQUENCE</scope>
    <source>
        <strain evidence="1">CBS432</strain>
    </source>
</reference>
<dbReference type="GO" id="GO:0034272">
    <property type="term" value="C:phosphatidylinositol 3-kinase complex, class III, type II"/>
    <property type="evidence" value="ECO:0007669"/>
    <property type="project" value="InterPro"/>
</dbReference>
<dbReference type="InterPro" id="IPR040939">
    <property type="entry name" value="Vps38"/>
</dbReference>
<reference evidence="1" key="1">
    <citation type="journal article" date="2017" name="Nat. Genet.">
        <title>Contrasting evolutionary genome dynamics between domesticated and wild yeasts.</title>
        <authorList>
            <person name="Yue J.X."/>
            <person name="Li J."/>
            <person name="Aigrain L."/>
            <person name="Hallin J."/>
            <person name="Persson K."/>
            <person name="Oliver K."/>
            <person name="Bergstrom A."/>
            <person name="Coupland P."/>
            <person name="Warringer J."/>
            <person name="Lagomarsino M.C."/>
            <person name="Fischer G."/>
            <person name="Durbin R."/>
            <person name="Liti G."/>
        </authorList>
    </citation>
    <scope>NUCLEOTIDE SEQUENCE</scope>
    <source>
        <strain evidence="1">CBS432</strain>
    </source>
</reference>
<reference evidence="1" key="4">
    <citation type="submission" date="2025-08" db="UniProtKB">
        <authorList>
            <consortium name="RefSeq"/>
        </authorList>
    </citation>
    <scope>IDENTIFICATION</scope>
    <source>
        <strain evidence="1">CBS432</strain>
    </source>
</reference>
<protein>
    <submittedName>
        <fullName evidence="1">Vps38p</fullName>
    </submittedName>
</protein>
<dbReference type="AlphaFoldDB" id="A0A8B8UWE8"/>
<dbReference type="GeneID" id="54632464"/>
<name>A0A8B8UWE8_SACPA</name>
<accession>A0A8B8UWE8</accession>
<reference evidence="1" key="2">
    <citation type="submission" date="2020-01" db="EMBL/GenBank/DDBJ databases">
        <title>Population-level Yeast Reference Genomes.</title>
        <authorList>
            <person name="Yue J.-X."/>
        </authorList>
    </citation>
    <scope>NUCLEOTIDE SEQUENCE</scope>
    <source>
        <strain evidence="1">CBS432</strain>
    </source>
</reference>
<dbReference type="KEGG" id="spao:SPAR_L03710"/>
<organism evidence="1">
    <name type="scientific">Saccharomyces paradoxus</name>
    <name type="common">Yeast</name>
    <name type="synonym">Saccharomyces douglasii</name>
    <dbReference type="NCBI Taxonomy" id="27291"/>
    <lineage>
        <taxon>Eukaryota</taxon>
        <taxon>Fungi</taxon>
        <taxon>Dikarya</taxon>
        <taxon>Ascomycota</taxon>
        <taxon>Saccharomycotina</taxon>
        <taxon>Saccharomycetes</taxon>
        <taxon>Saccharomycetales</taxon>
        <taxon>Saccharomycetaceae</taxon>
        <taxon>Saccharomyces</taxon>
    </lineage>
</organism>
<sequence>MKRFLLSRRQRHLREICFHNISLFKANGDSRLIKEHGDGFVPCFFVLESIKGELLYVSEVQSGSLRELCFQELPKLTGASTMIILKLVGLVPNEILCTVSLDKNGIIDDKWCVLCTYTIDLNKLHPVNEDTVLITGTNAPVLHLVDGPYTLPTENTKPLKGPVGSHKRNISQVKIKYSLTYSSLLKLSKLLEYSSQVHEEINEISSKIEEGFLLHKNQNHWYMRTVQKSIETLEKEVLQRKKNKKNIEMARLENNDTINHSKTEISLMSQDESINDDYGSIYSRFVQIKDRLDQLRFKKLYQLIGIFHSTDLFNSDRGYIYFEKPSSINDVISRLKLKPLNMGILLRQAGESTRHMEYPL</sequence>
<dbReference type="RefSeq" id="XP_033768095.1">
    <property type="nucleotide sequence ID" value="XM_033912204.1"/>
</dbReference>